<proteinExistence type="inferred from homology"/>
<dbReference type="Pfam" id="PF01523">
    <property type="entry name" value="PmbA_TldD_1st"/>
    <property type="match status" value="1"/>
</dbReference>
<sequence>MSAHPHELAERALAAATGPCVALVSNRSEANLRWAANTLTTNGLTSSQDVTVIAVHGGDQVGVVSRSGVDVDSIAALVADAEAAARASAPAEDAAELVPGPADDAFGEAPGEVTAGDLAALAQSLGSALEDARSGDRELFGYAEQTLHTTYLASSTGLRARYALPAATVQLNGKSHQRSRSAWAGAAAQALDAVDVAALAAEVTDRLGWQARRLDAEAGRYETILPPSAVADLMAYTLWSSDARSAHEGRSVFGRKGGGTRVGDQLSGQHLRLFSDPTAAGMQTAPVVMVGGSSPFGSVFDNGLPVTRQSWIEDGVLRALPTTRHSAGLAGIADTQAADNLVMEVDGGRGSAMDLVADLDDGLLLTCLWYIREVDPQTLLLTGLTRDGVYKVEGGEVIGAVTNFRFNESPVDLLDRIVAAGTTVPTLGREFGDYLPRTAMPALRVRGFNCSSVSQAS</sequence>
<feature type="domain" description="Metalloprotease TldD/E C-terminal" evidence="3">
    <location>
        <begin position="219"/>
        <end position="451"/>
    </location>
</feature>
<evidence type="ECO:0000313" key="4">
    <source>
        <dbReference type="EMBL" id="MFC6006073.1"/>
    </source>
</evidence>
<comment type="similarity">
    <text evidence="1">Belongs to the peptidase U62 family.</text>
</comment>
<gene>
    <name evidence="4" type="ORF">ACFQDO_02925</name>
</gene>
<dbReference type="InterPro" id="IPR035068">
    <property type="entry name" value="TldD/PmbA_N"/>
</dbReference>
<dbReference type="Gene3D" id="3.30.2290.10">
    <property type="entry name" value="PmbA/TldD superfamily"/>
    <property type="match status" value="1"/>
</dbReference>
<name>A0ABW1JAZ4_9ACTN</name>
<feature type="domain" description="Metalloprotease TldD/E N-terminal" evidence="2">
    <location>
        <begin position="22"/>
        <end position="85"/>
    </location>
</feature>
<evidence type="ECO:0000256" key="1">
    <source>
        <dbReference type="ARBA" id="ARBA00005836"/>
    </source>
</evidence>
<dbReference type="EMBL" id="JBHSRD010000002">
    <property type="protein sequence ID" value="MFC6006073.1"/>
    <property type="molecule type" value="Genomic_DNA"/>
</dbReference>
<dbReference type="Pfam" id="PF19289">
    <property type="entry name" value="PmbA_TldD_3rd"/>
    <property type="match status" value="1"/>
</dbReference>
<dbReference type="InterPro" id="IPR036059">
    <property type="entry name" value="TldD/PmbA_sf"/>
</dbReference>
<evidence type="ECO:0000313" key="5">
    <source>
        <dbReference type="Proteomes" id="UP001596189"/>
    </source>
</evidence>
<dbReference type="PANTHER" id="PTHR43666:SF1">
    <property type="entry name" value="CONSERVED PROTEIN"/>
    <property type="match status" value="1"/>
</dbReference>
<dbReference type="InterPro" id="IPR002510">
    <property type="entry name" value="Metalloprtase-TldD/E_N"/>
</dbReference>
<dbReference type="SUPFAM" id="SSF111283">
    <property type="entry name" value="Putative modulator of DNA gyrase, PmbA/TldD"/>
    <property type="match status" value="1"/>
</dbReference>
<dbReference type="InterPro" id="IPR045569">
    <property type="entry name" value="Metalloprtase-TldD/E_C"/>
</dbReference>
<dbReference type="PANTHER" id="PTHR43666">
    <property type="entry name" value="TLDD PROTEIN"/>
    <property type="match status" value="1"/>
</dbReference>
<protein>
    <submittedName>
        <fullName evidence="4">Metallopeptidase TldD-related protein</fullName>
    </submittedName>
</protein>
<evidence type="ECO:0000259" key="3">
    <source>
        <dbReference type="Pfam" id="PF19289"/>
    </source>
</evidence>
<keyword evidence="5" id="KW-1185">Reference proteome</keyword>
<evidence type="ECO:0000259" key="2">
    <source>
        <dbReference type="Pfam" id="PF01523"/>
    </source>
</evidence>
<dbReference type="RefSeq" id="WP_345716937.1">
    <property type="nucleotide sequence ID" value="NZ_BAABFP010000005.1"/>
</dbReference>
<accession>A0ABW1JAZ4</accession>
<dbReference type="Proteomes" id="UP001596189">
    <property type="component" value="Unassembled WGS sequence"/>
</dbReference>
<organism evidence="4 5">
    <name type="scientific">Angustibacter luteus</name>
    <dbReference type="NCBI Taxonomy" id="658456"/>
    <lineage>
        <taxon>Bacteria</taxon>
        <taxon>Bacillati</taxon>
        <taxon>Actinomycetota</taxon>
        <taxon>Actinomycetes</taxon>
        <taxon>Kineosporiales</taxon>
        <taxon>Kineosporiaceae</taxon>
    </lineage>
</organism>
<comment type="caution">
    <text evidence="4">The sequence shown here is derived from an EMBL/GenBank/DDBJ whole genome shotgun (WGS) entry which is preliminary data.</text>
</comment>
<reference evidence="5" key="1">
    <citation type="journal article" date="2019" name="Int. J. Syst. Evol. Microbiol.">
        <title>The Global Catalogue of Microorganisms (GCM) 10K type strain sequencing project: providing services to taxonomists for standard genome sequencing and annotation.</title>
        <authorList>
            <consortium name="The Broad Institute Genomics Platform"/>
            <consortium name="The Broad Institute Genome Sequencing Center for Infectious Disease"/>
            <person name="Wu L."/>
            <person name="Ma J."/>
        </authorList>
    </citation>
    <scope>NUCLEOTIDE SEQUENCE [LARGE SCALE GENOMIC DNA]</scope>
    <source>
        <strain evidence="5">KACC 14249</strain>
    </source>
</reference>